<gene>
    <name evidence="1" type="ORF">QEH59_11960</name>
</gene>
<keyword evidence="2" id="KW-1185">Reference proteome</keyword>
<dbReference type="Proteomes" id="UP001243717">
    <property type="component" value="Unassembled WGS sequence"/>
</dbReference>
<dbReference type="SUPFAM" id="SSF56112">
    <property type="entry name" value="Protein kinase-like (PK-like)"/>
    <property type="match status" value="1"/>
</dbReference>
<dbReference type="EMBL" id="JARXIC010000018">
    <property type="protein sequence ID" value="MDQ8195144.1"/>
    <property type="molecule type" value="Genomic_DNA"/>
</dbReference>
<evidence type="ECO:0000313" key="1">
    <source>
        <dbReference type="EMBL" id="MDQ8195144.1"/>
    </source>
</evidence>
<evidence type="ECO:0000313" key="2">
    <source>
        <dbReference type="Proteomes" id="UP001243717"/>
    </source>
</evidence>
<proteinExistence type="predicted"/>
<name>A0ABU1AJZ7_9BACT</name>
<comment type="caution">
    <text evidence="1">The sequence shown here is derived from an EMBL/GenBank/DDBJ whole genome shotgun (WGS) entry which is preliminary data.</text>
</comment>
<protein>
    <submittedName>
        <fullName evidence="1">Toluene tolerance protein</fullName>
    </submittedName>
</protein>
<sequence>MRNKKTIAEYARLTQEGTVLENEGTTPKVILLPKNRILKLFRRKHLLSSQIWITHAARFARNAGKLQRRGIPTVTVKSVFSIPEMQRQAVLYHILEGDTLRDWLNKHTAEDGISKCKDLGQFVAGLHRCGILFRSMHFGNIIVRADGTFGLIDIVDTGFKYWGPLSQSQRIRNFHHMDRHDSDRVCLAGPAGAAFLHSYLAAAGITEKAKLNLAAAFKEIFSKYNT</sequence>
<dbReference type="RefSeq" id="WP_308985603.1">
    <property type="nucleotide sequence ID" value="NZ_JARXIC010000018.1"/>
</dbReference>
<accession>A0ABU1AJZ7</accession>
<organism evidence="1 2">
    <name type="scientific">Thalassobacterium sedimentorum</name>
    <dbReference type="NCBI Taxonomy" id="3041258"/>
    <lineage>
        <taxon>Bacteria</taxon>
        <taxon>Pseudomonadati</taxon>
        <taxon>Verrucomicrobiota</taxon>
        <taxon>Opitutia</taxon>
        <taxon>Puniceicoccales</taxon>
        <taxon>Coraliomargaritaceae</taxon>
        <taxon>Thalassobacterium</taxon>
    </lineage>
</organism>
<dbReference type="InterPro" id="IPR011009">
    <property type="entry name" value="Kinase-like_dom_sf"/>
</dbReference>
<reference evidence="1 2" key="1">
    <citation type="submission" date="2023-04" db="EMBL/GenBank/DDBJ databases">
        <title>A novel bacteria isolated from coastal sediment.</title>
        <authorList>
            <person name="Liu X.-J."/>
            <person name="Du Z.-J."/>
        </authorList>
    </citation>
    <scope>NUCLEOTIDE SEQUENCE [LARGE SCALE GENOMIC DNA]</scope>
    <source>
        <strain evidence="1 2">SDUM461004</strain>
    </source>
</reference>